<dbReference type="AlphaFoldDB" id="A0A182WA91"/>
<keyword evidence="4" id="KW-0862">Zinc</keyword>
<evidence type="ECO:0000256" key="2">
    <source>
        <dbReference type="ARBA" id="ARBA00022723"/>
    </source>
</evidence>
<feature type="domain" description="HAT C-terminal dimerisation" evidence="6">
    <location>
        <begin position="138"/>
        <end position="217"/>
    </location>
</feature>
<dbReference type="GO" id="GO:0008270">
    <property type="term" value="F:zinc ion binding"/>
    <property type="evidence" value="ECO:0007669"/>
    <property type="project" value="UniProtKB-KW"/>
</dbReference>
<sequence length="221" mass="25407">MLTNEFDKLSEKVKQRLDNSKTVCLTPDGWTDLNNTSFLAATAHFIDEEECKLKTYLLDCNEFAERHTALNIGQWLRTLMDNFNISSEVCCIVTDNAANMKSAVRAADSAETDVWAELDNDKNHSQIMFHSRTSNQIELDNYIAEPLAHRNDDPLEWWKMHKNKYPTIYQLMLRDLCIPASSVPCERIFSKAGDIETSKSNRLKPSKLNKILFIKHNSSMD</sequence>
<dbReference type="Pfam" id="PF05699">
    <property type="entry name" value="Dimer_Tnp_hAT"/>
    <property type="match status" value="1"/>
</dbReference>
<dbReference type="InterPro" id="IPR008906">
    <property type="entry name" value="HATC_C_dom"/>
</dbReference>
<evidence type="ECO:0000256" key="1">
    <source>
        <dbReference type="ARBA" id="ARBA00004123"/>
    </source>
</evidence>
<dbReference type="InterPro" id="IPR012337">
    <property type="entry name" value="RNaseH-like_sf"/>
</dbReference>
<keyword evidence="5" id="KW-0539">Nucleus</keyword>
<dbReference type="PANTHER" id="PTHR46481:SF10">
    <property type="entry name" value="ZINC FINGER BED DOMAIN-CONTAINING PROTEIN 39"/>
    <property type="match status" value="1"/>
</dbReference>
<keyword evidence="8" id="KW-1185">Reference proteome</keyword>
<keyword evidence="3" id="KW-0863">Zinc-finger</keyword>
<dbReference type="EnsemblMetazoa" id="AMIN007269-RA">
    <property type="protein sequence ID" value="AMIN007269-PA"/>
    <property type="gene ID" value="AMIN007269"/>
</dbReference>
<accession>A0A182WA91</accession>
<evidence type="ECO:0000259" key="6">
    <source>
        <dbReference type="Pfam" id="PF05699"/>
    </source>
</evidence>
<dbReference type="InterPro" id="IPR052035">
    <property type="entry name" value="ZnF_BED_domain_contain"/>
</dbReference>
<dbReference type="GO" id="GO:0005634">
    <property type="term" value="C:nucleus"/>
    <property type="evidence" value="ECO:0007669"/>
    <property type="project" value="UniProtKB-SubCell"/>
</dbReference>
<evidence type="ECO:0000256" key="4">
    <source>
        <dbReference type="ARBA" id="ARBA00022833"/>
    </source>
</evidence>
<dbReference type="Proteomes" id="UP000075920">
    <property type="component" value="Unassembled WGS sequence"/>
</dbReference>
<protein>
    <recommendedName>
        <fullName evidence="6">HAT C-terminal dimerisation domain-containing protein</fullName>
    </recommendedName>
</protein>
<organism evidence="7 8">
    <name type="scientific">Anopheles minimus</name>
    <dbReference type="NCBI Taxonomy" id="112268"/>
    <lineage>
        <taxon>Eukaryota</taxon>
        <taxon>Metazoa</taxon>
        <taxon>Ecdysozoa</taxon>
        <taxon>Arthropoda</taxon>
        <taxon>Hexapoda</taxon>
        <taxon>Insecta</taxon>
        <taxon>Pterygota</taxon>
        <taxon>Neoptera</taxon>
        <taxon>Endopterygota</taxon>
        <taxon>Diptera</taxon>
        <taxon>Nematocera</taxon>
        <taxon>Culicoidea</taxon>
        <taxon>Culicidae</taxon>
        <taxon>Anophelinae</taxon>
        <taxon>Anopheles</taxon>
    </lineage>
</organism>
<dbReference type="STRING" id="112268.A0A182WA91"/>
<dbReference type="PANTHER" id="PTHR46481">
    <property type="entry name" value="ZINC FINGER BED DOMAIN-CONTAINING PROTEIN 4"/>
    <property type="match status" value="1"/>
</dbReference>
<proteinExistence type="predicted"/>
<evidence type="ECO:0000256" key="3">
    <source>
        <dbReference type="ARBA" id="ARBA00022771"/>
    </source>
</evidence>
<reference evidence="7" key="2">
    <citation type="submission" date="2020-05" db="UniProtKB">
        <authorList>
            <consortium name="EnsemblMetazoa"/>
        </authorList>
    </citation>
    <scope>IDENTIFICATION</scope>
    <source>
        <strain evidence="7">MINIMUS1</strain>
    </source>
</reference>
<evidence type="ECO:0000313" key="7">
    <source>
        <dbReference type="EnsemblMetazoa" id="AMIN007269-PA"/>
    </source>
</evidence>
<evidence type="ECO:0000313" key="8">
    <source>
        <dbReference type="Proteomes" id="UP000075920"/>
    </source>
</evidence>
<dbReference type="SUPFAM" id="SSF53098">
    <property type="entry name" value="Ribonuclease H-like"/>
    <property type="match status" value="2"/>
</dbReference>
<dbReference type="VEuPathDB" id="VectorBase:AMIN007269"/>
<keyword evidence="2" id="KW-0479">Metal-binding</keyword>
<reference evidence="8" key="1">
    <citation type="submission" date="2013-03" db="EMBL/GenBank/DDBJ databases">
        <title>The Genome Sequence of Anopheles minimus MINIMUS1.</title>
        <authorList>
            <consortium name="The Broad Institute Genomics Platform"/>
            <person name="Neafsey D.E."/>
            <person name="Walton C."/>
            <person name="Walker B."/>
            <person name="Young S.K."/>
            <person name="Zeng Q."/>
            <person name="Gargeya S."/>
            <person name="Fitzgerald M."/>
            <person name="Haas B."/>
            <person name="Abouelleil A."/>
            <person name="Allen A.W."/>
            <person name="Alvarado L."/>
            <person name="Arachchi H.M."/>
            <person name="Berlin A.M."/>
            <person name="Chapman S.B."/>
            <person name="Gainer-Dewar J."/>
            <person name="Goldberg J."/>
            <person name="Griggs A."/>
            <person name="Gujja S."/>
            <person name="Hansen M."/>
            <person name="Howarth C."/>
            <person name="Imamovic A."/>
            <person name="Ireland A."/>
            <person name="Larimer J."/>
            <person name="McCowan C."/>
            <person name="Murphy C."/>
            <person name="Pearson M."/>
            <person name="Poon T.W."/>
            <person name="Priest M."/>
            <person name="Roberts A."/>
            <person name="Saif S."/>
            <person name="Shea T."/>
            <person name="Sisk P."/>
            <person name="Sykes S."/>
            <person name="Wortman J."/>
            <person name="Nusbaum C."/>
            <person name="Birren B."/>
        </authorList>
    </citation>
    <scope>NUCLEOTIDE SEQUENCE [LARGE SCALE GENOMIC DNA]</scope>
    <source>
        <strain evidence="8">MINIMUS1</strain>
    </source>
</reference>
<evidence type="ECO:0000256" key="5">
    <source>
        <dbReference type="ARBA" id="ARBA00023242"/>
    </source>
</evidence>
<name>A0A182WA91_9DIPT</name>
<dbReference type="GO" id="GO:0046983">
    <property type="term" value="F:protein dimerization activity"/>
    <property type="evidence" value="ECO:0007669"/>
    <property type="project" value="InterPro"/>
</dbReference>
<comment type="subcellular location">
    <subcellularLocation>
        <location evidence="1">Nucleus</location>
    </subcellularLocation>
</comment>